<reference evidence="9" key="2">
    <citation type="journal article" date="2021" name="PeerJ">
        <title>Extensive microbial diversity within the chicken gut microbiome revealed by metagenomics and culture.</title>
        <authorList>
            <person name="Gilroy R."/>
            <person name="Ravi A."/>
            <person name="Getino M."/>
            <person name="Pursley I."/>
            <person name="Horton D.L."/>
            <person name="Alikhan N.F."/>
            <person name="Baker D."/>
            <person name="Gharbi K."/>
            <person name="Hall N."/>
            <person name="Watson M."/>
            <person name="Adriaenssens E.M."/>
            <person name="Foster-Nyarko E."/>
            <person name="Jarju S."/>
            <person name="Secka A."/>
            <person name="Antonio M."/>
            <person name="Oren A."/>
            <person name="Chaudhuri R.R."/>
            <person name="La Ragione R."/>
            <person name="Hildebrand F."/>
            <person name="Pallen M.J."/>
        </authorList>
    </citation>
    <scope>NUCLEOTIDE SEQUENCE</scope>
    <source>
        <strain evidence="9">ChiBcec2-4451</strain>
    </source>
</reference>
<keyword evidence="7" id="KW-0812">Transmembrane</keyword>
<dbReference type="GO" id="GO:0042121">
    <property type="term" value="P:alginic acid biosynthetic process"/>
    <property type="evidence" value="ECO:0007669"/>
    <property type="project" value="UniProtKB-KW"/>
</dbReference>
<evidence type="ECO:0000313" key="9">
    <source>
        <dbReference type="EMBL" id="HIV13443.1"/>
    </source>
</evidence>
<dbReference type="EMBL" id="DVON01000207">
    <property type="protein sequence ID" value="HIV13443.1"/>
    <property type="molecule type" value="Genomic_DNA"/>
</dbReference>
<evidence type="ECO:0000256" key="5">
    <source>
        <dbReference type="ARBA" id="ARBA00022764"/>
    </source>
</evidence>
<protein>
    <recommendedName>
        <fullName evidence="8">AlgX/AlgJ SGNH hydrolase-like domain-containing protein</fullName>
    </recommendedName>
</protein>
<dbReference type="InterPro" id="IPR031811">
    <property type="entry name" value="ALGX/ALGJ_SGNH-like"/>
</dbReference>
<evidence type="ECO:0000256" key="6">
    <source>
        <dbReference type="ARBA" id="ARBA00022841"/>
    </source>
</evidence>
<keyword evidence="7" id="KW-0472">Membrane</keyword>
<evidence type="ECO:0000256" key="4">
    <source>
        <dbReference type="ARBA" id="ARBA00022729"/>
    </source>
</evidence>
<keyword evidence="4" id="KW-0732">Signal</keyword>
<comment type="caution">
    <text evidence="9">The sequence shown here is derived from an EMBL/GenBank/DDBJ whole genome shotgun (WGS) entry which is preliminary data.</text>
</comment>
<evidence type="ECO:0000256" key="7">
    <source>
        <dbReference type="SAM" id="Phobius"/>
    </source>
</evidence>
<comment type="subcellular location">
    <subcellularLocation>
        <location evidence="1">Periplasm</location>
    </subcellularLocation>
</comment>
<reference evidence="9" key="1">
    <citation type="submission" date="2020-10" db="EMBL/GenBank/DDBJ databases">
        <authorList>
            <person name="Gilroy R."/>
        </authorList>
    </citation>
    <scope>NUCLEOTIDE SEQUENCE</scope>
    <source>
        <strain evidence="9">ChiBcec2-4451</strain>
    </source>
</reference>
<keyword evidence="7" id="KW-1133">Transmembrane helix</keyword>
<gene>
    <name evidence="9" type="ORF">IAA63_09940</name>
</gene>
<evidence type="ECO:0000256" key="3">
    <source>
        <dbReference type="ARBA" id="ARBA00022679"/>
    </source>
</evidence>
<dbReference type="GO" id="GO:0016740">
    <property type="term" value="F:transferase activity"/>
    <property type="evidence" value="ECO:0007669"/>
    <property type="project" value="UniProtKB-KW"/>
</dbReference>
<comment type="pathway">
    <text evidence="2">Glycan biosynthesis; alginate biosynthesis.</text>
</comment>
<dbReference type="GO" id="GO:0042597">
    <property type="term" value="C:periplasmic space"/>
    <property type="evidence" value="ECO:0007669"/>
    <property type="project" value="UniProtKB-SubCell"/>
</dbReference>
<evidence type="ECO:0000256" key="1">
    <source>
        <dbReference type="ARBA" id="ARBA00004418"/>
    </source>
</evidence>
<keyword evidence="3" id="KW-0808">Transferase</keyword>
<keyword evidence="6" id="KW-0016">Alginate biosynthesis</keyword>
<dbReference type="Pfam" id="PF16822">
    <property type="entry name" value="ALGX"/>
    <property type="match status" value="1"/>
</dbReference>
<evidence type="ECO:0000256" key="2">
    <source>
        <dbReference type="ARBA" id="ARBA00005182"/>
    </source>
</evidence>
<proteinExistence type="predicted"/>
<dbReference type="AlphaFoldDB" id="A0A9D1NWF4"/>
<feature type="domain" description="AlgX/AlgJ SGNH hydrolase-like" evidence="8">
    <location>
        <begin position="92"/>
        <end position="250"/>
    </location>
</feature>
<feature type="transmembrane region" description="Helical" evidence="7">
    <location>
        <begin position="7"/>
        <end position="26"/>
    </location>
</feature>
<keyword evidence="5" id="KW-0574">Periplasm</keyword>
<evidence type="ECO:0000313" key="10">
    <source>
        <dbReference type="Proteomes" id="UP000886723"/>
    </source>
</evidence>
<sequence length="476" mass="54094">MRRAGKIIYIILAMAICMIPSVGMIFRPTTETSENKEMAAWPSFTEDGSWNENYLEEAGEYFEDHFAFRPELVSSDARIRGDLFGVSSSDQVILGKDGWLYYEATANDYLRQNQISDRAIYNIAHNVALMQQYVEEQGSQFLFTVTPNKNSLYGEYMPYYYRQTSLASNAERLKPYLEQEGVHYLDLFELFESQEEILYLKRDSHWNNKGALLAYNVMMDQVGQPHDTYQDTPYTVDDSYIGDLNSMLYPVGAVPEENQVYDIQQNYAYVTDTKSVEDSWIQTINPQASGSLLMYRDSFGNTLLPFVSNAWENVWYSQYTPYSIQLDMESCLPDTVIVERVERHLTALGQNPPYMESPQAALAGTEMVADTGTTVSLTDAGAFYGIQGILDDSVTSEDCKIYVRCTDASGNTRTMEAFPVTRIEGDRASDYGYQCYIRKESVSTGSCTIDILTESQGTLTKVQSWNSEFQKESTLQ</sequence>
<organism evidence="9 10">
    <name type="scientific">Candidatus Pullilachnospira stercoravium</name>
    <dbReference type="NCBI Taxonomy" id="2840913"/>
    <lineage>
        <taxon>Bacteria</taxon>
        <taxon>Bacillati</taxon>
        <taxon>Bacillota</taxon>
        <taxon>Clostridia</taxon>
        <taxon>Lachnospirales</taxon>
        <taxon>Lachnospiraceae</taxon>
        <taxon>Lachnospiraceae incertae sedis</taxon>
        <taxon>Candidatus Pullilachnospira</taxon>
    </lineage>
</organism>
<evidence type="ECO:0000259" key="8">
    <source>
        <dbReference type="Pfam" id="PF16822"/>
    </source>
</evidence>
<accession>A0A9D1NWF4</accession>
<name>A0A9D1NWF4_9FIRM</name>
<dbReference type="Proteomes" id="UP000886723">
    <property type="component" value="Unassembled WGS sequence"/>
</dbReference>